<dbReference type="SUPFAM" id="SSF89447">
    <property type="entry name" value="AbrB/MazE/MraZ-like"/>
    <property type="match status" value="1"/>
</dbReference>
<dbReference type="PANTHER" id="PTHR34860">
    <property type="entry name" value="REPRESSOR-LIKE PROTEIN SSO7C3"/>
    <property type="match status" value="1"/>
</dbReference>
<dbReference type="SMART" id="SM00966">
    <property type="entry name" value="SpoVT_AbrB"/>
    <property type="match status" value="1"/>
</dbReference>
<accession>A0A7L9FI09</accession>
<reference evidence="2 3" key="1">
    <citation type="submission" date="2020-10" db="EMBL/GenBank/DDBJ databases">
        <title>Thermofilum lucidum 3507LT sp. nov. a novel member of Thermofilaceae family isolated from Chile hot spring, and proposal of description order Thermofilales.</title>
        <authorList>
            <person name="Zayulina K.S."/>
            <person name="Elcheninov A.G."/>
            <person name="Toshchakov S.V."/>
            <person name="Kublanov I.V."/>
        </authorList>
    </citation>
    <scope>NUCLEOTIDE SEQUENCE [LARGE SCALE GENOMIC DNA]</scope>
    <source>
        <strain evidence="2 3">3507LT</strain>
    </source>
</reference>
<dbReference type="InParanoid" id="A0A7L9FI09"/>
<protein>
    <submittedName>
        <fullName evidence="2">AbrB/MazE/SpoVT family DNA-binding domain-containing protein</fullName>
    </submittedName>
</protein>
<dbReference type="KEGG" id="thel:IG193_00610"/>
<evidence type="ECO:0000313" key="3">
    <source>
        <dbReference type="Proteomes" id="UP000594121"/>
    </source>
</evidence>
<dbReference type="InterPro" id="IPR007159">
    <property type="entry name" value="SpoVT-AbrB_dom"/>
</dbReference>
<dbReference type="Pfam" id="PF04014">
    <property type="entry name" value="MazE_antitoxin"/>
    <property type="match status" value="1"/>
</dbReference>
<dbReference type="InterPro" id="IPR037914">
    <property type="entry name" value="SpoVT-AbrB_sf"/>
</dbReference>
<dbReference type="InterPro" id="IPR052975">
    <property type="entry name" value="Repressor-like_regulatory"/>
</dbReference>
<organism evidence="2 3">
    <name type="scientific">Infirmifilum lucidum</name>
    <dbReference type="NCBI Taxonomy" id="2776706"/>
    <lineage>
        <taxon>Archaea</taxon>
        <taxon>Thermoproteota</taxon>
        <taxon>Thermoprotei</taxon>
        <taxon>Thermofilales</taxon>
        <taxon>Thermofilaceae</taxon>
        <taxon>Infirmifilum</taxon>
    </lineage>
</organism>
<dbReference type="Proteomes" id="UP000594121">
    <property type="component" value="Chromosome"/>
</dbReference>
<evidence type="ECO:0000259" key="1">
    <source>
        <dbReference type="PROSITE" id="PS51740"/>
    </source>
</evidence>
<dbReference type="NCBIfam" id="TIGR01439">
    <property type="entry name" value="lp_hng_hel_AbrB"/>
    <property type="match status" value="1"/>
</dbReference>
<gene>
    <name evidence="2" type="ORF">IG193_00610</name>
</gene>
<keyword evidence="3" id="KW-1185">Reference proteome</keyword>
<dbReference type="EMBL" id="CP062310">
    <property type="protein sequence ID" value="QOJ79002.1"/>
    <property type="molecule type" value="Genomic_DNA"/>
</dbReference>
<keyword evidence="2" id="KW-0238">DNA-binding</keyword>
<dbReference type="AlphaFoldDB" id="A0A7L9FI09"/>
<sequence>MKKVRVTRKYQVTIPKEVRELVGVRVGDELKVTVEGNRIVLESLKPVVGNPVDYLSSLSPKPSDLDAVKLVEESWHED</sequence>
<dbReference type="RefSeq" id="WP_192818974.1">
    <property type="nucleotide sequence ID" value="NZ_CP062310.1"/>
</dbReference>
<name>A0A7L9FI09_9CREN</name>
<dbReference type="GO" id="GO:0003677">
    <property type="term" value="F:DNA binding"/>
    <property type="evidence" value="ECO:0007669"/>
    <property type="project" value="UniProtKB-KW"/>
</dbReference>
<proteinExistence type="predicted"/>
<dbReference type="PANTHER" id="PTHR34860:SF6">
    <property type="entry name" value="REPRESSOR-LIKE PROTEIN SSO7C3"/>
    <property type="match status" value="1"/>
</dbReference>
<dbReference type="GeneID" id="59148352"/>
<feature type="domain" description="SpoVT-AbrB" evidence="1">
    <location>
        <begin position="1"/>
        <end position="46"/>
    </location>
</feature>
<dbReference type="Gene3D" id="2.10.260.10">
    <property type="match status" value="1"/>
</dbReference>
<evidence type="ECO:0000313" key="2">
    <source>
        <dbReference type="EMBL" id="QOJ79002.1"/>
    </source>
</evidence>
<dbReference type="PROSITE" id="PS51740">
    <property type="entry name" value="SPOVT_ABRB"/>
    <property type="match status" value="1"/>
</dbReference>